<name>A0A1I0BFM1_9FIRM</name>
<feature type="transmembrane region" description="Helical" evidence="1">
    <location>
        <begin position="51"/>
        <end position="73"/>
    </location>
</feature>
<evidence type="ECO:0000313" key="3">
    <source>
        <dbReference type="Proteomes" id="UP000199800"/>
    </source>
</evidence>
<keyword evidence="1" id="KW-0812">Transmembrane</keyword>
<evidence type="ECO:0000313" key="2">
    <source>
        <dbReference type="EMBL" id="SET05684.1"/>
    </source>
</evidence>
<gene>
    <name evidence="2" type="ORF">SAMN04487772_107112</name>
</gene>
<dbReference type="Proteomes" id="UP000199800">
    <property type="component" value="Unassembled WGS sequence"/>
</dbReference>
<proteinExistence type="predicted"/>
<organism evidence="2 3">
    <name type="scientific">[Clostridium] polysaccharolyticum</name>
    <dbReference type="NCBI Taxonomy" id="29364"/>
    <lineage>
        <taxon>Bacteria</taxon>
        <taxon>Bacillati</taxon>
        <taxon>Bacillota</taxon>
        <taxon>Clostridia</taxon>
        <taxon>Lachnospirales</taxon>
        <taxon>Lachnospiraceae</taxon>
    </lineage>
</organism>
<protein>
    <submittedName>
        <fullName evidence="2">Uncharacterized protein</fullName>
    </submittedName>
</protein>
<evidence type="ECO:0000256" key="1">
    <source>
        <dbReference type="SAM" id="Phobius"/>
    </source>
</evidence>
<reference evidence="2 3" key="1">
    <citation type="submission" date="2016-10" db="EMBL/GenBank/DDBJ databases">
        <authorList>
            <person name="de Groot N.N."/>
        </authorList>
    </citation>
    <scope>NUCLEOTIDE SEQUENCE [LARGE SCALE GENOMIC DNA]</scope>
    <source>
        <strain evidence="2 3">DSM 1801</strain>
    </source>
</reference>
<dbReference type="EMBL" id="FOHN01000007">
    <property type="protein sequence ID" value="SET05684.1"/>
    <property type="molecule type" value="Genomic_DNA"/>
</dbReference>
<keyword evidence="1" id="KW-0472">Membrane</keyword>
<accession>A0A1I0BFM1</accession>
<dbReference type="AlphaFoldDB" id="A0A1I0BFM1"/>
<dbReference type="RefSeq" id="WP_092477455.1">
    <property type="nucleotide sequence ID" value="NZ_FOHN01000007.1"/>
</dbReference>
<keyword evidence="1" id="KW-1133">Transmembrane helix</keyword>
<sequence length="79" mass="8351">MKKKAGIGSILIGMLLIGNEVADRIMANQTVCIIGGADGPTSIFLAGKIGWFKYSGLVTGILLLMIGIGLVCWKKKIDD</sequence>
<keyword evidence="3" id="KW-1185">Reference proteome</keyword>